<evidence type="ECO:0000256" key="3">
    <source>
        <dbReference type="ARBA" id="ARBA00011750"/>
    </source>
</evidence>
<evidence type="ECO:0000256" key="11">
    <source>
        <dbReference type="ARBA" id="ARBA00048600"/>
    </source>
</evidence>
<dbReference type="SUPFAM" id="SSF51246">
    <property type="entry name" value="Rudiment single hybrid motif"/>
    <property type="match status" value="1"/>
</dbReference>
<dbReference type="FunFam" id="3.40.50.20:FF:000010">
    <property type="entry name" value="Propionyl-CoA carboxylase subunit alpha"/>
    <property type="match status" value="1"/>
</dbReference>
<evidence type="ECO:0000313" key="17">
    <source>
        <dbReference type="Proteomes" id="UP000253934"/>
    </source>
</evidence>
<dbReference type="NCBIfam" id="TIGR00514">
    <property type="entry name" value="accC"/>
    <property type="match status" value="1"/>
</dbReference>
<feature type="domain" description="Biotin carboxylation" evidence="15">
    <location>
        <begin position="1"/>
        <end position="444"/>
    </location>
</feature>
<dbReference type="GO" id="GO:2001295">
    <property type="term" value="P:malonyl-CoA biosynthetic process"/>
    <property type="evidence" value="ECO:0007669"/>
    <property type="project" value="UniProtKB-UniPathway"/>
</dbReference>
<keyword evidence="13" id="KW-0275">Fatty acid biosynthesis</keyword>
<keyword evidence="10 13" id="KW-0092">Biotin</keyword>
<dbReference type="Proteomes" id="UP000253934">
    <property type="component" value="Unassembled WGS sequence"/>
</dbReference>
<evidence type="ECO:0000256" key="8">
    <source>
        <dbReference type="ARBA" id="ARBA00022840"/>
    </source>
</evidence>
<dbReference type="EC" id="6.3.4.14" evidence="4 13"/>
<keyword evidence="13" id="KW-0276">Fatty acid metabolism</keyword>
<keyword evidence="13" id="KW-0443">Lipid metabolism</keyword>
<dbReference type="Pfam" id="PF02786">
    <property type="entry name" value="CPSase_L_D2"/>
    <property type="match status" value="1"/>
</dbReference>
<dbReference type="RefSeq" id="WP_338637731.1">
    <property type="nucleotide sequence ID" value="NZ_CP146516.1"/>
</dbReference>
<accession>A0A369KVH9</accession>
<evidence type="ECO:0000313" key="16">
    <source>
        <dbReference type="EMBL" id="RDB35753.1"/>
    </source>
</evidence>
<keyword evidence="7 12" id="KW-0547">Nucleotide-binding</keyword>
<dbReference type="GO" id="GO:0004075">
    <property type="term" value="F:biotin carboxylase activity"/>
    <property type="evidence" value="ECO:0007669"/>
    <property type="project" value="UniProtKB-EC"/>
</dbReference>
<dbReference type="InterPro" id="IPR011761">
    <property type="entry name" value="ATP-grasp"/>
</dbReference>
<dbReference type="Pfam" id="PF00289">
    <property type="entry name" value="Biotin_carb_N"/>
    <property type="match status" value="1"/>
</dbReference>
<comment type="catalytic activity">
    <reaction evidence="11 13">
        <text>N(6)-biotinyl-L-lysyl-[protein] + hydrogencarbonate + ATP = N(6)-carboxybiotinyl-L-lysyl-[protein] + ADP + phosphate + H(+)</text>
        <dbReference type="Rhea" id="RHEA:13501"/>
        <dbReference type="Rhea" id="RHEA-COMP:10505"/>
        <dbReference type="Rhea" id="RHEA-COMP:10506"/>
        <dbReference type="ChEBI" id="CHEBI:15378"/>
        <dbReference type="ChEBI" id="CHEBI:17544"/>
        <dbReference type="ChEBI" id="CHEBI:30616"/>
        <dbReference type="ChEBI" id="CHEBI:43474"/>
        <dbReference type="ChEBI" id="CHEBI:83144"/>
        <dbReference type="ChEBI" id="CHEBI:83145"/>
        <dbReference type="ChEBI" id="CHEBI:456216"/>
        <dbReference type="EC" id="6.3.4.14"/>
    </reaction>
</comment>
<organism evidence="16 17">
    <name type="scientific">Spirobacillus cienkowskii</name>
    <dbReference type="NCBI Taxonomy" id="495820"/>
    <lineage>
        <taxon>Bacteria</taxon>
        <taxon>Pseudomonadati</taxon>
        <taxon>Bdellovibrionota</taxon>
        <taxon>Oligoflexia</taxon>
        <taxon>Silvanigrellales</taxon>
        <taxon>Spirobacillus</taxon>
    </lineage>
</organism>
<gene>
    <name evidence="16" type="primary">accC</name>
    <name evidence="16" type="ORF">DCC88_08620</name>
</gene>
<dbReference type="InterPro" id="IPR011764">
    <property type="entry name" value="Biotin_carboxylation_dom"/>
</dbReference>
<feature type="domain" description="ATP-grasp" evidence="14">
    <location>
        <begin position="119"/>
        <end position="316"/>
    </location>
</feature>
<comment type="pathway">
    <text evidence="2 13">Lipid metabolism; malonyl-CoA biosynthesis; malonyl-CoA from acetyl-CoA: step 1/1.</text>
</comment>
<keyword evidence="6" id="KW-0479">Metal-binding</keyword>
<dbReference type="PANTHER" id="PTHR48095">
    <property type="entry name" value="PYRUVATE CARBOXYLASE SUBUNIT A"/>
    <property type="match status" value="1"/>
</dbReference>
<dbReference type="PROSITE" id="PS00867">
    <property type="entry name" value="CPSASE_2"/>
    <property type="match status" value="1"/>
</dbReference>
<dbReference type="InterPro" id="IPR004549">
    <property type="entry name" value="Acetyl_CoA_COase_biotin_COase"/>
</dbReference>
<comment type="subunit">
    <text evidence="3 13">Acetyl-CoA carboxylase is a heterohexamer of biotin carboxyl carrier protein, biotin carboxylase and the two subunits of carboxyl transferase in a 2:2 complex.</text>
</comment>
<evidence type="ECO:0000256" key="10">
    <source>
        <dbReference type="ARBA" id="ARBA00023267"/>
    </source>
</evidence>
<protein>
    <recommendedName>
        <fullName evidence="4 13">Biotin carboxylase</fullName>
        <ecNumber evidence="4 13">6.3.4.14</ecNumber>
    </recommendedName>
    <alternativeName>
        <fullName evidence="13">Acetyl-coenzyme A carboxylase biotin carboxylase subunit A</fullName>
    </alternativeName>
</protein>
<proteinExistence type="predicted"/>
<evidence type="ECO:0000256" key="1">
    <source>
        <dbReference type="ARBA" id="ARBA00003761"/>
    </source>
</evidence>
<dbReference type="InterPro" id="IPR005481">
    <property type="entry name" value="BC-like_N"/>
</dbReference>
<dbReference type="Pfam" id="PF02785">
    <property type="entry name" value="Biotin_carb_C"/>
    <property type="match status" value="1"/>
</dbReference>
<keyword evidence="8 12" id="KW-0067">ATP-binding</keyword>
<dbReference type="InterPro" id="IPR051602">
    <property type="entry name" value="ACC_Biotin_Carboxylase"/>
</dbReference>
<dbReference type="InterPro" id="IPR005482">
    <property type="entry name" value="Biotin_COase_C"/>
</dbReference>
<dbReference type="SUPFAM" id="SSF52440">
    <property type="entry name" value="PreATP-grasp domain"/>
    <property type="match status" value="1"/>
</dbReference>
<dbReference type="GO" id="GO:0006633">
    <property type="term" value="P:fatty acid biosynthetic process"/>
    <property type="evidence" value="ECO:0007669"/>
    <property type="project" value="UniProtKB-KW"/>
</dbReference>
<keyword evidence="13" id="KW-0444">Lipid biosynthesis</keyword>
<dbReference type="InterPro" id="IPR011054">
    <property type="entry name" value="Rudment_hybrid_motif"/>
</dbReference>
<dbReference type="InterPro" id="IPR005479">
    <property type="entry name" value="CPAse_ATP-bd"/>
</dbReference>
<evidence type="ECO:0000259" key="14">
    <source>
        <dbReference type="PROSITE" id="PS50975"/>
    </source>
</evidence>
<dbReference type="UniPathway" id="UPA00655">
    <property type="reaction ID" value="UER00711"/>
</dbReference>
<keyword evidence="17" id="KW-1185">Reference proteome</keyword>
<keyword evidence="5 13" id="KW-0436">Ligase</keyword>
<evidence type="ECO:0000256" key="12">
    <source>
        <dbReference type="PROSITE-ProRule" id="PRU00409"/>
    </source>
</evidence>
<name>A0A369KVH9_9BACT</name>
<dbReference type="GO" id="GO:0005524">
    <property type="term" value="F:ATP binding"/>
    <property type="evidence" value="ECO:0007669"/>
    <property type="project" value="UniProtKB-UniRule"/>
</dbReference>
<evidence type="ECO:0000256" key="4">
    <source>
        <dbReference type="ARBA" id="ARBA00013263"/>
    </source>
</evidence>
<evidence type="ECO:0000259" key="15">
    <source>
        <dbReference type="PROSITE" id="PS50979"/>
    </source>
</evidence>
<dbReference type="NCBIfam" id="NF006367">
    <property type="entry name" value="PRK08591.1"/>
    <property type="match status" value="1"/>
</dbReference>
<comment type="caution">
    <text evidence="16">The sequence shown here is derived from an EMBL/GenBank/DDBJ whole genome shotgun (WGS) entry which is preliminary data.</text>
</comment>
<sequence length="446" mass="49453">MKKILIANRGEIAVRIIRACRELGIKSVAIYSQADAHSLHAKLADQSICIGPAESKKSYLNIPAIIAAAEISGADAIHPGYGFLSENAYFAEVCKKCKFTFIGPTPEQMKQLGEKVAARQVARKAGLPFLPGSKTAIETIDEAIVTAKEIGFPVILKASGGGGGRGMKIIYKEADLEKAYLTCRKEAEAAFGNSEVYLEKYLENPRHVEIQIVADKFGNIVHLGERDCSVQRRHQKVIEEAPCNLLSENDRNKIGSYAVALAREVGYHGAGTVEFLMDDDRNVYFMEMNTRIQVEHPVTEQVTGIDLIKIQIMVARDQELPFTQKDIKIKGHAIECRINAEDPKSFAPWPGKITAYSSPGGLGVRVDGFVYHGYTVVPYYDSMLTKLIVTADNRELAIKKMECALQEFIVDGIRTNIPFHLEVLKHPEFVQGKHSTRFLERAGFIK</sequence>
<reference evidence="16" key="1">
    <citation type="submission" date="2018-04" db="EMBL/GenBank/DDBJ databases">
        <title>Draft genome sequence of the Candidatus Spirobacillus cienkowskii, a pathogen of freshwater Daphnia species, reconstructed from hemolymph metagenomic reads.</title>
        <authorList>
            <person name="Bresciani L."/>
            <person name="Lemos L.N."/>
            <person name="Wale N."/>
            <person name="Lin J.Y."/>
            <person name="Fernandes G.R."/>
            <person name="Duffy M.A."/>
            <person name="Rodrigues J.M."/>
        </authorList>
    </citation>
    <scope>NUCLEOTIDE SEQUENCE [LARGE SCALE GENOMIC DNA]</scope>
    <source>
        <strain evidence="16">Binning01</strain>
    </source>
</reference>
<dbReference type="SUPFAM" id="SSF56059">
    <property type="entry name" value="Glutathione synthetase ATP-binding domain-like"/>
    <property type="match status" value="1"/>
</dbReference>
<evidence type="ECO:0000256" key="9">
    <source>
        <dbReference type="ARBA" id="ARBA00022842"/>
    </source>
</evidence>
<dbReference type="InterPro" id="IPR016185">
    <property type="entry name" value="PreATP-grasp_dom_sf"/>
</dbReference>
<dbReference type="GO" id="GO:0046872">
    <property type="term" value="F:metal ion binding"/>
    <property type="evidence" value="ECO:0007669"/>
    <property type="project" value="UniProtKB-KW"/>
</dbReference>
<evidence type="ECO:0000256" key="6">
    <source>
        <dbReference type="ARBA" id="ARBA00022723"/>
    </source>
</evidence>
<dbReference type="PANTHER" id="PTHR48095:SF2">
    <property type="entry name" value="BIOTIN CARBOXYLASE, CHLOROPLASTIC"/>
    <property type="match status" value="1"/>
</dbReference>
<dbReference type="PROSITE" id="PS00866">
    <property type="entry name" value="CPSASE_1"/>
    <property type="match status" value="1"/>
</dbReference>
<dbReference type="PROSITE" id="PS50975">
    <property type="entry name" value="ATP_GRASP"/>
    <property type="match status" value="1"/>
</dbReference>
<dbReference type="EMBL" id="QOVW01000076">
    <property type="protein sequence ID" value="RDB35753.1"/>
    <property type="molecule type" value="Genomic_DNA"/>
</dbReference>
<comment type="function">
    <text evidence="1 13">This protein is a component of the acetyl coenzyme A carboxylase complex; first, biotin carboxylase catalyzes the carboxylation of the carrier protein and then the transcarboxylase transfers the carboxyl group to form malonyl-CoA.</text>
</comment>
<dbReference type="Gene3D" id="3.30.470.20">
    <property type="entry name" value="ATP-grasp fold, B domain"/>
    <property type="match status" value="1"/>
</dbReference>
<keyword evidence="9" id="KW-0460">Magnesium</keyword>
<evidence type="ECO:0000256" key="13">
    <source>
        <dbReference type="RuleBase" id="RU365063"/>
    </source>
</evidence>
<dbReference type="AlphaFoldDB" id="A0A369KVH9"/>
<evidence type="ECO:0000256" key="5">
    <source>
        <dbReference type="ARBA" id="ARBA00022598"/>
    </source>
</evidence>
<dbReference type="SMART" id="SM00878">
    <property type="entry name" value="Biotin_carb_C"/>
    <property type="match status" value="1"/>
</dbReference>
<dbReference type="FunFam" id="3.30.1490.20:FF:000018">
    <property type="entry name" value="Biotin carboxylase"/>
    <property type="match status" value="1"/>
</dbReference>
<dbReference type="PROSITE" id="PS50979">
    <property type="entry name" value="BC"/>
    <property type="match status" value="1"/>
</dbReference>
<evidence type="ECO:0000256" key="2">
    <source>
        <dbReference type="ARBA" id="ARBA00004956"/>
    </source>
</evidence>
<evidence type="ECO:0000256" key="7">
    <source>
        <dbReference type="ARBA" id="ARBA00022741"/>
    </source>
</evidence>